<name>A0A2P6PJR9_ROSCH</name>
<organism evidence="2 3">
    <name type="scientific">Rosa chinensis</name>
    <name type="common">China rose</name>
    <dbReference type="NCBI Taxonomy" id="74649"/>
    <lineage>
        <taxon>Eukaryota</taxon>
        <taxon>Viridiplantae</taxon>
        <taxon>Streptophyta</taxon>
        <taxon>Embryophyta</taxon>
        <taxon>Tracheophyta</taxon>
        <taxon>Spermatophyta</taxon>
        <taxon>Magnoliopsida</taxon>
        <taxon>eudicotyledons</taxon>
        <taxon>Gunneridae</taxon>
        <taxon>Pentapetalae</taxon>
        <taxon>rosids</taxon>
        <taxon>fabids</taxon>
        <taxon>Rosales</taxon>
        <taxon>Rosaceae</taxon>
        <taxon>Rosoideae</taxon>
        <taxon>Rosoideae incertae sedis</taxon>
        <taxon>Rosa</taxon>
    </lineage>
</organism>
<sequence length="65" mass="6555">MPGLIRVVDPGSIGVVAGPGRLRRVGSGGIPELEGAVRLGGNGGCVSNVRENGEDGNEAEEGEER</sequence>
<accession>A0A2P6PJR9</accession>
<dbReference type="AlphaFoldDB" id="A0A2P6PJR9"/>
<feature type="compositionally biased region" description="Acidic residues" evidence="1">
    <location>
        <begin position="54"/>
        <end position="65"/>
    </location>
</feature>
<protein>
    <submittedName>
        <fullName evidence="2">Uncharacterized protein</fullName>
    </submittedName>
</protein>
<comment type="caution">
    <text evidence="2">The sequence shown here is derived from an EMBL/GenBank/DDBJ whole genome shotgun (WGS) entry which is preliminary data.</text>
</comment>
<evidence type="ECO:0000313" key="3">
    <source>
        <dbReference type="Proteomes" id="UP000238479"/>
    </source>
</evidence>
<evidence type="ECO:0000256" key="1">
    <source>
        <dbReference type="SAM" id="MobiDB-lite"/>
    </source>
</evidence>
<evidence type="ECO:0000313" key="2">
    <source>
        <dbReference type="EMBL" id="PRQ22164.1"/>
    </source>
</evidence>
<feature type="region of interest" description="Disordered" evidence="1">
    <location>
        <begin position="46"/>
        <end position="65"/>
    </location>
</feature>
<dbReference type="EMBL" id="PDCK01000044">
    <property type="protein sequence ID" value="PRQ22164.1"/>
    <property type="molecule type" value="Genomic_DNA"/>
</dbReference>
<dbReference type="Proteomes" id="UP000238479">
    <property type="component" value="Chromosome 6"/>
</dbReference>
<dbReference type="Gramene" id="PRQ22164">
    <property type="protein sequence ID" value="PRQ22164"/>
    <property type="gene ID" value="RchiOBHm_Chr6g0247261"/>
</dbReference>
<proteinExistence type="predicted"/>
<reference evidence="2 3" key="1">
    <citation type="journal article" date="2018" name="Nat. Genet.">
        <title>The Rosa genome provides new insights in the design of modern roses.</title>
        <authorList>
            <person name="Bendahmane M."/>
        </authorList>
    </citation>
    <scope>NUCLEOTIDE SEQUENCE [LARGE SCALE GENOMIC DNA]</scope>
    <source>
        <strain evidence="3">cv. Old Blush</strain>
    </source>
</reference>
<keyword evidence="3" id="KW-1185">Reference proteome</keyword>
<gene>
    <name evidence="2" type="ORF">RchiOBHm_Chr6g0247261</name>
</gene>